<dbReference type="PANTHER" id="PTHR36837:SF5">
    <property type="entry name" value="POLY-3-HYDROXYBUTYRATE SYNTHASE"/>
    <property type="match status" value="1"/>
</dbReference>
<reference evidence="5" key="1">
    <citation type="submission" date="2017-04" db="EMBL/GenBank/DDBJ databases">
        <authorList>
            <person name="Varghese N."/>
            <person name="Submissions S."/>
        </authorList>
    </citation>
    <scope>NUCLEOTIDE SEQUENCE [LARGE SCALE GENOMIC DNA]</scope>
    <source>
        <strain evidence="5">Dd16</strain>
    </source>
</reference>
<name>A0A1X7H2G3_9SPHN</name>
<feature type="domain" description="Poly-beta-hydroxybutyrate polymerase N-terminal" evidence="3">
    <location>
        <begin position="89"/>
        <end position="258"/>
    </location>
</feature>
<dbReference type="STRING" id="941907.SAMN06295910_2730"/>
<keyword evidence="1" id="KW-0808">Transferase</keyword>
<dbReference type="AlphaFoldDB" id="A0A1X7H2G3"/>
<dbReference type="EMBL" id="LT840185">
    <property type="protein sequence ID" value="SMF78631.1"/>
    <property type="molecule type" value="Genomic_DNA"/>
</dbReference>
<protein>
    <submittedName>
        <fullName evidence="4">Polyhydroxyalkanoate synthase</fullName>
    </submittedName>
</protein>
<evidence type="ECO:0000313" key="4">
    <source>
        <dbReference type="EMBL" id="SMF78631.1"/>
    </source>
</evidence>
<dbReference type="Gene3D" id="3.40.50.1820">
    <property type="entry name" value="alpha/beta hydrolase"/>
    <property type="match status" value="1"/>
</dbReference>
<organism evidence="4 5">
    <name type="scientific">Allosphingosinicella indica</name>
    <dbReference type="NCBI Taxonomy" id="941907"/>
    <lineage>
        <taxon>Bacteria</taxon>
        <taxon>Pseudomonadati</taxon>
        <taxon>Pseudomonadota</taxon>
        <taxon>Alphaproteobacteria</taxon>
        <taxon>Sphingomonadales</taxon>
        <taxon>Sphingomonadaceae</taxon>
        <taxon>Allosphingosinicella</taxon>
    </lineage>
</organism>
<dbReference type="InterPro" id="IPR029058">
    <property type="entry name" value="AB_hydrolase_fold"/>
</dbReference>
<keyword evidence="2" id="KW-0012">Acyltransferase</keyword>
<evidence type="ECO:0000313" key="5">
    <source>
        <dbReference type="Proteomes" id="UP000192934"/>
    </source>
</evidence>
<dbReference type="InterPro" id="IPR010941">
    <property type="entry name" value="PhaC_N"/>
</dbReference>
<sequence>MESGERIAAQWSAALDKVSAAAQAAATAPAAAAATKPYDPLALFKTMAEFAAGFRPEQLLQVQMDAAREWTSFWTNALTPGATPTEKPRDRRFSHPEWQEQPYFRTLRDAYLLASKQLRETVRAAGGDGPNAAMMNFLADQYLNAIAPTNFAMTNPEVVQRTIETGGANLAAGFGNLLEDVAAGKGIVRRRTDSDFVVGETLAATPGSVVFKNDLFQLIQYDPATKDVAAEPLLYVPPLVNKYYMIDLQPKSSLVKWLVDQGRTVFVISWVNPDERHRDMGVEQYVLDGIVEAIGAAREAAKADKVDLFSFCLGGTLVAITLAWLAAKGRAEEVNSATLIGSMVDFADMRDWSAFVHEAHLDALEDHLAKRGFIDSTELQQLFAAVRSNDLIWSSVVNHYLLDKPAPASDLLHWFEDGARIPAEFLKSYNRGLLASNALKAGVGFEVGGVVIDLGVIETPVMVIALKDDHVSAWEAVYDGTKLFGGPVQFILGGSGHNAGVINPPAANKHGYWTSEARPDSGAEWLEGAERHEGSWWPAWTAWLDAHSSGKVKARKPQNAIEAAPGSYVRVVHG</sequence>
<keyword evidence="5" id="KW-1185">Reference proteome</keyword>
<evidence type="ECO:0000259" key="3">
    <source>
        <dbReference type="Pfam" id="PF07167"/>
    </source>
</evidence>
<dbReference type="PANTHER" id="PTHR36837">
    <property type="entry name" value="POLY(3-HYDROXYALKANOATE) POLYMERASE SUBUNIT PHAC"/>
    <property type="match status" value="1"/>
</dbReference>
<dbReference type="Proteomes" id="UP000192934">
    <property type="component" value="Chromosome I"/>
</dbReference>
<dbReference type="GO" id="GO:0016746">
    <property type="term" value="F:acyltransferase activity"/>
    <property type="evidence" value="ECO:0007669"/>
    <property type="project" value="UniProtKB-KW"/>
</dbReference>
<dbReference type="SUPFAM" id="SSF53474">
    <property type="entry name" value="alpha/beta-Hydrolases"/>
    <property type="match status" value="1"/>
</dbReference>
<evidence type="ECO:0000256" key="1">
    <source>
        <dbReference type="ARBA" id="ARBA00022679"/>
    </source>
</evidence>
<accession>A0A1X7H2G3</accession>
<dbReference type="GO" id="GO:0042619">
    <property type="term" value="P:poly-hydroxybutyrate biosynthetic process"/>
    <property type="evidence" value="ECO:0007669"/>
    <property type="project" value="InterPro"/>
</dbReference>
<gene>
    <name evidence="4" type="ORF">SAMN06295910_2730</name>
</gene>
<dbReference type="InterPro" id="IPR051321">
    <property type="entry name" value="PHA/PHB_synthase"/>
</dbReference>
<evidence type="ECO:0000256" key="2">
    <source>
        <dbReference type="ARBA" id="ARBA00023315"/>
    </source>
</evidence>
<proteinExistence type="predicted"/>
<dbReference type="Pfam" id="PF07167">
    <property type="entry name" value="PhaC_N"/>
    <property type="match status" value="1"/>
</dbReference>